<sequence length="313" mass="31988">MTVRSDEFPPRVAAPVVAGVDGSAGSDRAVRWAAATAAARGRTLRLVHAVDLEPVRALTGAAPLVGTLRVRAGAVLLAAAELAARTAPEVRVRTELAEGAPAGALIDRSAGAHMVVLGATGTGGTAAHLGSTLLAVGTHGHGAVVVVRDREFDRRCGPAGPVVLGVDGGAAGAPAIATAFAEASARGAELLVLHSWIDLPYGEFAGASDGVDDPDLADTAKRMVSEQLAGWGEKYPEVEVHRELYLSGPRHHLLRWSRTAQLLVVGSRGRGGFAGLLFGSTSTALVQRAHCPVLVAHGGRAGTDGPDLRSRVP</sequence>
<dbReference type="Proteomes" id="UP001595696">
    <property type="component" value="Unassembled WGS sequence"/>
</dbReference>
<gene>
    <name evidence="5" type="ORF">ACFO0B_26680</name>
</gene>
<dbReference type="EMBL" id="JBHSAX010000022">
    <property type="protein sequence ID" value="MFC3965592.1"/>
    <property type="molecule type" value="Genomic_DNA"/>
</dbReference>
<evidence type="ECO:0000256" key="3">
    <source>
        <dbReference type="ARBA" id="ARBA00022840"/>
    </source>
</evidence>
<dbReference type="SUPFAM" id="SSF52402">
    <property type="entry name" value="Adenine nucleotide alpha hydrolases-like"/>
    <property type="match status" value="2"/>
</dbReference>
<keyword evidence="2" id="KW-0547">Nucleotide-binding</keyword>
<organism evidence="5 6">
    <name type="scientific">Nocardia jiangsuensis</name>
    <dbReference type="NCBI Taxonomy" id="1691563"/>
    <lineage>
        <taxon>Bacteria</taxon>
        <taxon>Bacillati</taxon>
        <taxon>Actinomycetota</taxon>
        <taxon>Actinomycetes</taxon>
        <taxon>Mycobacteriales</taxon>
        <taxon>Nocardiaceae</taxon>
        <taxon>Nocardia</taxon>
    </lineage>
</organism>
<protein>
    <submittedName>
        <fullName evidence="5">Universal stress protein</fullName>
    </submittedName>
</protein>
<dbReference type="PANTHER" id="PTHR46268">
    <property type="entry name" value="STRESS RESPONSE PROTEIN NHAX"/>
    <property type="match status" value="1"/>
</dbReference>
<feature type="domain" description="UspA" evidence="4">
    <location>
        <begin position="161"/>
        <end position="296"/>
    </location>
</feature>
<dbReference type="RefSeq" id="WP_378615564.1">
    <property type="nucleotide sequence ID" value="NZ_JBHSAX010000022.1"/>
</dbReference>
<dbReference type="InterPro" id="IPR014729">
    <property type="entry name" value="Rossmann-like_a/b/a_fold"/>
</dbReference>
<dbReference type="PRINTS" id="PR01438">
    <property type="entry name" value="UNVRSLSTRESS"/>
</dbReference>
<accession>A0ABV8DZK5</accession>
<dbReference type="PANTHER" id="PTHR46268:SF27">
    <property type="entry name" value="UNIVERSAL STRESS PROTEIN RV2623"/>
    <property type="match status" value="1"/>
</dbReference>
<keyword evidence="3" id="KW-0067">ATP-binding</keyword>
<dbReference type="InterPro" id="IPR006015">
    <property type="entry name" value="Universal_stress_UspA"/>
</dbReference>
<name>A0ABV8DZK5_9NOCA</name>
<evidence type="ECO:0000256" key="2">
    <source>
        <dbReference type="ARBA" id="ARBA00022741"/>
    </source>
</evidence>
<comment type="caution">
    <text evidence="5">The sequence shown here is derived from an EMBL/GenBank/DDBJ whole genome shotgun (WGS) entry which is preliminary data.</text>
</comment>
<comment type="similarity">
    <text evidence="1">Belongs to the universal stress protein A family.</text>
</comment>
<dbReference type="Pfam" id="PF00582">
    <property type="entry name" value="Usp"/>
    <property type="match status" value="2"/>
</dbReference>
<dbReference type="InterPro" id="IPR006016">
    <property type="entry name" value="UspA"/>
</dbReference>
<dbReference type="Gene3D" id="3.40.50.620">
    <property type="entry name" value="HUPs"/>
    <property type="match status" value="2"/>
</dbReference>
<evidence type="ECO:0000313" key="6">
    <source>
        <dbReference type="Proteomes" id="UP001595696"/>
    </source>
</evidence>
<feature type="domain" description="UspA" evidence="4">
    <location>
        <begin position="16"/>
        <end position="148"/>
    </location>
</feature>
<reference evidence="6" key="1">
    <citation type="journal article" date="2019" name="Int. J. Syst. Evol. Microbiol.">
        <title>The Global Catalogue of Microorganisms (GCM) 10K type strain sequencing project: providing services to taxonomists for standard genome sequencing and annotation.</title>
        <authorList>
            <consortium name="The Broad Institute Genomics Platform"/>
            <consortium name="The Broad Institute Genome Sequencing Center for Infectious Disease"/>
            <person name="Wu L."/>
            <person name="Ma J."/>
        </authorList>
    </citation>
    <scope>NUCLEOTIDE SEQUENCE [LARGE SCALE GENOMIC DNA]</scope>
    <source>
        <strain evidence="6">CGMCC 4.7330</strain>
    </source>
</reference>
<keyword evidence="6" id="KW-1185">Reference proteome</keyword>
<evidence type="ECO:0000256" key="1">
    <source>
        <dbReference type="ARBA" id="ARBA00008791"/>
    </source>
</evidence>
<evidence type="ECO:0000313" key="5">
    <source>
        <dbReference type="EMBL" id="MFC3965592.1"/>
    </source>
</evidence>
<evidence type="ECO:0000259" key="4">
    <source>
        <dbReference type="Pfam" id="PF00582"/>
    </source>
</evidence>
<proteinExistence type="inferred from homology"/>